<evidence type="ECO:0000256" key="1">
    <source>
        <dbReference type="PROSITE-ProRule" id="PRU00221"/>
    </source>
</evidence>
<feature type="compositionally biased region" description="Low complexity" evidence="2">
    <location>
        <begin position="294"/>
        <end position="314"/>
    </location>
</feature>
<dbReference type="InterPro" id="IPR052596">
    <property type="entry name" value="AMBRA1_autophagy"/>
</dbReference>
<feature type="compositionally biased region" description="Polar residues" evidence="2">
    <location>
        <begin position="440"/>
        <end position="469"/>
    </location>
</feature>
<dbReference type="GO" id="GO:0000045">
    <property type="term" value="P:autophagosome assembly"/>
    <property type="evidence" value="ECO:0007669"/>
    <property type="project" value="TreeGrafter"/>
</dbReference>
<comment type="caution">
    <text evidence="3">The sequence shown here is derived from an EMBL/GenBank/DDBJ whole genome shotgun (WGS) entry which is preliminary data.</text>
</comment>
<dbReference type="EMBL" id="JARGEI010000009">
    <property type="protein sequence ID" value="KAJ8726448.1"/>
    <property type="molecule type" value="Genomic_DNA"/>
</dbReference>
<feature type="compositionally biased region" description="Low complexity" evidence="2">
    <location>
        <begin position="576"/>
        <end position="601"/>
    </location>
</feature>
<gene>
    <name evidence="3" type="ORF">PYW07_001146</name>
</gene>
<dbReference type="Proteomes" id="UP001231518">
    <property type="component" value="Chromosome 10"/>
</dbReference>
<dbReference type="PROSITE" id="PS50082">
    <property type="entry name" value="WD_REPEATS_2"/>
    <property type="match status" value="1"/>
</dbReference>
<feature type="region of interest" description="Disordered" evidence="2">
    <location>
        <begin position="1395"/>
        <end position="1428"/>
    </location>
</feature>
<accession>A0AAD7YUF2</accession>
<feature type="compositionally biased region" description="Polar residues" evidence="2">
    <location>
        <begin position="1220"/>
        <end position="1230"/>
    </location>
</feature>
<keyword evidence="4" id="KW-1185">Reference proteome</keyword>
<dbReference type="PANTHER" id="PTHR22874:SF1">
    <property type="entry name" value="ACTIVATING MOLECULE IN BECN1-REGULATED AUTOPHAGY PROTEIN 1"/>
    <property type="match status" value="1"/>
</dbReference>
<feature type="region of interest" description="Disordered" evidence="2">
    <location>
        <begin position="366"/>
        <end position="610"/>
    </location>
</feature>
<dbReference type="GO" id="GO:0080008">
    <property type="term" value="C:Cul4-RING E3 ubiquitin ligase complex"/>
    <property type="evidence" value="ECO:0007669"/>
    <property type="project" value="TreeGrafter"/>
</dbReference>
<feature type="region of interest" description="Disordered" evidence="2">
    <location>
        <begin position="1157"/>
        <end position="1230"/>
    </location>
</feature>
<feature type="compositionally biased region" description="Basic and acidic residues" evidence="2">
    <location>
        <begin position="473"/>
        <end position="482"/>
    </location>
</feature>
<feature type="repeat" description="WD" evidence="1">
    <location>
        <begin position="174"/>
        <end position="211"/>
    </location>
</feature>
<dbReference type="GO" id="GO:0000423">
    <property type="term" value="P:mitophagy"/>
    <property type="evidence" value="ECO:0007669"/>
    <property type="project" value="TreeGrafter"/>
</dbReference>
<feature type="compositionally biased region" description="Polar residues" evidence="2">
    <location>
        <begin position="975"/>
        <end position="988"/>
    </location>
</feature>
<keyword evidence="1" id="KW-0853">WD repeat</keyword>
<dbReference type="InterPro" id="IPR001680">
    <property type="entry name" value="WD40_rpt"/>
</dbReference>
<feature type="compositionally biased region" description="Basic and acidic residues" evidence="2">
    <location>
        <begin position="661"/>
        <end position="670"/>
    </location>
</feature>
<dbReference type="Gene3D" id="2.130.10.10">
    <property type="entry name" value="YVTN repeat-like/Quinoprotein amine dehydrogenase"/>
    <property type="match status" value="1"/>
</dbReference>
<feature type="compositionally biased region" description="Low complexity" evidence="2">
    <location>
        <begin position="508"/>
        <end position="528"/>
    </location>
</feature>
<dbReference type="PANTHER" id="PTHR22874">
    <property type="entry name" value="ACTIVATING MOLECULE IN BECN1-REGULATED AUTOPHAGY PROTEIN 1"/>
    <property type="match status" value="1"/>
</dbReference>
<feature type="compositionally biased region" description="Low complexity" evidence="2">
    <location>
        <begin position="820"/>
        <end position="841"/>
    </location>
</feature>
<evidence type="ECO:0008006" key="5">
    <source>
        <dbReference type="Google" id="ProtNLM"/>
    </source>
</evidence>
<protein>
    <recommendedName>
        <fullName evidence="5">Activating molecule in BECN1-regulated autophagy protein 1</fullName>
    </recommendedName>
</protein>
<feature type="compositionally biased region" description="Low complexity" evidence="2">
    <location>
        <begin position="791"/>
        <end position="811"/>
    </location>
</feature>
<feature type="compositionally biased region" description="Basic and acidic residues" evidence="2">
    <location>
        <begin position="844"/>
        <end position="864"/>
    </location>
</feature>
<sequence length="2624" mass="291013">MSIVFRTEFMPKLIQIVPPRLAQDAPSDGGDGDSGLAALARVTPRLLHAVFFNDHKNLKKHRAMDPVIDSEWISCKNEPIDDMQNVGNIARSWQWRERGISPPNYPNNKTVLENMAEDILVQKSLQIRSCDLPGYPRSTFLMVFSPDGTKVASTHGNHNVYVSELASGKHVRILKGHPRTPWCIAFHPSHPLLIGSGCLGGQVRVWDIASGGSEVWNVRNETVIASIAFHPREQLLVIATYNELYFWDWSQPAPFTKVCTNNVNEKVRYVAFDALGYKLITGISLWACSGGAANSSSQQQNPASGPTNNTNNNNPRRDDNDDSPGGGRAQESPGSAQDMIVNSYQNLVQRYDSLVRNYQRLFMVRHRLTNTPPPPNTTDRGTDPMETDFNAGWVRAPRRPIPTQDSATPTPSTSRESVEPTDTGDAESSSRLLNLDVLSIDSNPSRNPSSTNQERSQFGSRSSAFQPLNGSDRPYRTIEYESTRLLPNPFSSSNGTPRPTRVTFTEITPSSSTNTSRTSIFTSSRGSSLGRDFALRRRNFSPLQQNNESTRTDSTTAATTPSAMPFVRRPFQTNASADSQPSTSGSSSSSSSQRPTMTNSSTQMSPVTAPVDAQTINESLDLIRDILRDSGTRLLNLITNMSLSTLASVERSIPRRSASRAHSDESESGGRTRGARPRVRLFSSTWRREFLSSSSDSDSDQSSEVNIFRTRNTTFREDESNINNNPTASTSYERVPAHTDRLVFELSEMDARIGAPPRERRPSRDAGGINVSLSNNRFRVRTQSDSMSTDVASEASAPVGPSAAPVAAAPAPAAPPPAAAEPATETAPAGGDDVMDGAAAAEPRSQRTDDFNPDRPSTSRDEFWNRGGVVPPDEAYRKVRSGVNALQKHTVQLTNLWLRGNRTTMRELRGMWENLRRRILMLHRETGRQDVPSYYTRPLLDRCMMLTDMTDNLARTARNLRHNARNEDSDRHSTASRNAPQNPNNNQTDSERNTHNDNPTESRPHQGGRPPHARSSPSNRFSPPLRRRLQSNYRWRAEDELRRRSRNPTANRLAPRYINRTRRDFARAIEISATRHEIRMRAMQVLSVMFNMMMMCLEERGLSQLIINMLRTLKRALALTCLIVMSNRNNGRPATSQAPTPQRVESLDVVRIQNVEHNVDVNVDGPDEQAPPQRSTEPVADQAQQNTNDNKHATSEKPSTSQVETEEKSNKNKRSHEETPSTSQSRISQRYSNRLAVQIAAANRNNSTTARNRRDLYMESRRQKALHRTNPTAHPLIKKRILPPVSNYRIPALRSLPLRPSVSRFRSPRTDPQNNEPVAGPSNAAPPGENPNLQESPGSELMNEFEHRVNFIRIAHMQAVRLRNAARNRFRRLQTIRLYTPSSVREMFSLQANNAESTGSGAAGGAAPGPSSATPGPSNAGPSGAAEGARHPLAMFRPHILSSRTDPAGREELSHQFHTVLNNVAMPLMQMSDLPGNDGGSAQRLPRIHEYLQPIILAQNAMVVDDEGAAGEGGARRMAGMAGLLDAGIISEALPAPSHRVQAWDFTTGNTPEISDSTKNVVVQRCRIHNDASIDISKDGRLLVALLPVPRLRNTNHWLGVYSLEWARLGQCLHTAVLEQSAVSVALSPTARHLAVGLGSRRFTTAPHARNNVIALLYRLEPLAPCRWRCRPRRATWPWGWARGASPRRRTRATTSSRCSTGSSRSVCTYTSSVSVALSPTARHLAVGLGSRRFTTAPHARNNVIALLYRLEPLAPCRWRCRPRRATWPWGWARGASPRRRTRATTSSRCSTGSSRSVCTYTSSVSVALSPTARHLAVGLGSRRFTTAPHARNNVIALLYRLEPLAPCRWRCRPRRATWPWGWARGASPRRRTRATTSSRCSTGSSRSVCTYTSSVSVALSPTARHLAVGLGSRRFTTAPHARNNVIALLYRLEPLAPCRWRCRPRRATWPWGWARGASPRRRTRATTSSRCSTGSSRSVCTYTSSVSVALSPTARHLAVGLGSRRFTTAPHARNNVIALLYRLEPLAPCRWRCRPRRATWPWGWARGASPRRRTRATTSSRCSTGSSRSVCTYTSSVSVALSPTARHLAVGLGSRRFTTAPHARNNVIALLYRLEPLAPCRWRCRPRRATWPWGWARGASPRRRTRATTSSRCSTGSSRSVCTYTSSVSVALSPTARHLAVGLGSRRFTTAPHARNNVIALLYRLEPLAPCRWRCRPRRATWPWGWARGASPRRRTRATTSSRCSTGSSRSVCTYTSSVSVALSPTARHLAVGLGSRRFTTAPHARNNVIALLYRLEPLAPCRWRCRPRRATWPWGWARGASPRRRTRATTSSRCSTGSSRSVCTYTSSVSVALSPTARHLAVGLGSRRFTTAPHARNNVIALLYRLEPLAPCRWRCRPRRATWPWGWARGASPRRRTRATTSSRCSTGSSRSVCTYTSSVSVALSPTARHLAVGLGSRRFTTAPHARNNVIALLYRLEPLAPCRWRCRPRRATWPWGWARGASPRRRTRATTSSRCSTGSSRSVCTYTSSVSVALSPTARHLAVGLGSRRFTTAPHARNNVIALLYRLEPLENSSRTGLSPIKELEQNWEHGFTSLNCLRWAPQPGQGLVYANNTGQLIIMS</sequence>
<dbReference type="GO" id="GO:1990756">
    <property type="term" value="F:ubiquitin-like ligase-substrate adaptor activity"/>
    <property type="evidence" value="ECO:0007669"/>
    <property type="project" value="TreeGrafter"/>
</dbReference>
<feature type="compositionally biased region" description="Basic and acidic residues" evidence="2">
    <location>
        <begin position="964"/>
        <end position="973"/>
    </location>
</feature>
<organism evidence="3 4">
    <name type="scientific">Mythimna separata</name>
    <name type="common">Oriental armyworm</name>
    <name type="synonym">Pseudaletia separata</name>
    <dbReference type="NCBI Taxonomy" id="271217"/>
    <lineage>
        <taxon>Eukaryota</taxon>
        <taxon>Metazoa</taxon>
        <taxon>Ecdysozoa</taxon>
        <taxon>Arthropoda</taxon>
        <taxon>Hexapoda</taxon>
        <taxon>Insecta</taxon>
        <taxon>Pterygota</taxon>
        <taxon>Neoptera</taxon>
        <taxon>Endopterygota</taxon>
        <taxon>Lepidoptera</taxon>
        <taxon>Glossata</taxon>
        <taxon>Ditrysia</taxon>
        <taxon>Noctuoidea</taxon>
        <taxon>Noctuidae</taxon>
        <taxon>Noctuinae</taxon>
        <taxon>Hadenini</taxon>
        <taxon>Mythimna</taxon>
    </lineage>
</organism>
<feature type="region of interest" description="Disordered" evidence="2">
    <location>
        <begin position="648"/>
        <end position="677"/>
    </location>
</feature>
<evidence type="ECO:0000313" key="3">
    <source>
        <dbReference type="EMBL" id="KAJ8726448.1"/>
    </source>
</evidence>
<feature type="compositionally biased region" description="Polar residues" evidence="2">
    <location>
        <begin position="771"/>
        <end position="790"/>
    </location>
</feature>
<feature type="region of interest" description="Disordered" evidence="2">
    <location>
        <begin position="749"/>
        <end position="867"/>
    </location>
</feature>
<name>A0AAD7YUF2_MYTSE</name>
<feature type="compositionally biased region" description="Basic and acidic residues" evidence="2">
    <location>
        <begin position="1205"/>
        <end position="1219"/>
    </location>
</feature>
<feature type="compositionally biased region" description="Basic and acidic residues" evidence="2">
    <location>
        <begin position="989"/>
        <end position="1004"/>
    </location>
</feature>
<feature type="region of interest" description="Disordered" evidence="2">
    <location>
        <begin position="1301"/>
        <end position="1338"/>
    </location>
</feature>
<feature type="compositionally biased region" description="Polar residues" evidence="2">
    <location>
        <begin position="403"/>
        <end position="415"/>
    </location>
</feature>
<evidence type="ECO:0000256" key="2">
    <source>
        <dbReference type="SAM" id="MobiDB-lite"/>
    </source>
</evidence>
<dbReference type="SUPFAM" id="SSF69322">
    <property type="entry name" value="Tricorn protease domain 2"/>
    <property type="match status" value="1"/>
</dbReference>
<dbReference type="InterPro" id="IPR015943">
    <property type="entry name" value="WD40/YVTN_repeat-like_dom_sf"/>
</dbReference>
<proteinExistence type="predicted"/>
<feature type="compositionally biased region" description="Polar residues" evidence="2">
    <location>
        <begin position="489"/>
        <end position="507"/>
    </location>
</feature>
<dbReference type="SMART" id="SM00320">
    <property type="entry name" value="WD40"/>
    <property type="match status" value="3"/>
</dbReference>
<dbReference type="Pfam" id="PF00400">
    <property type="entry name" value="WD40"/>
    <property type="match status" value="1"/>
</dbReference>
<feature type="region of interest" description="Disordered" evidence="2">
    <location>
        <begin position="961"/>
        <end position="1029"/>
    </location>
</feature>
<feature type="compositionally biased region" description="Polar residues" evidence="2">
    <location>
        <begin position="1172"/>
        <end position="1188"/>
    </location>
</feature>
<evidence type="ECO:0000313" key="4">
    <source>
        <dbReference type="Proteomes" id="UP001231518"/>
    </source>
</evidence>
<feature type="compositionally biased region" description="Low complexity" evidence="2">
    <location>
        <begin position="1408"/>
        <end position="1427"/>
    </location>
</feature>
<feature type="region of interest" description="Disordered" evidence="2">
    <location>
        <begin position="294"/>
        <end position="336"/>
    </location>
</feature>
<feature type="compositionally biased region" description="Low complexity" evidence="2">
    <location>
        <begin position="552"/>
        <end position="563"/>
    </location>
</feature>
<reference evidence="3" key="1">
    <citation type="submission" date="2023-03" db="EMBL/GenBank/DDBJ databases">
        <title>Chromosome-level genomes of two armyworms, Mythimna separata and Mythimna loreyi, provide insights into the biosynthesis and reception of sex pheromones.</title>
        <authorList>
            <person name="Zhao H."/>
        </authorList>
    </citation>
    <scope>NUCLEOTIDE SEQUENCE</scope>
    <source>
        <strain evidence="3">BeijingLab</strain>
        <tissue evidence="3">Pupa</tissue>
    </source>
</reference>